<accession>A0A4Z1K3W2</accession>
<protein>
    <submittedName>
        <fullName evidence="1">Uncharacterized protein</fullName>
    </submittedName>
</protein>
<evidence type="ECO:0000313" key="1">
    <source>
        <dbReference type="EMBL" id="TGO80224.1"/>
    </source>
</evidence>
<evidence type="ECO:0000313" key="2">
    <source>
        <dbReference type="Proteomes" id="UP000297229"/>
    </source>
</evidence>
<proteinExistence type="predicted"/>
<sequence>MSSTDLSRFVNLPAEVRLQVWGWAVRNALNPPRAIIEWRDGPRRTIAVLNTSLEAREEAVSQTDLRSVPRYNLPQDPVHLNRLGLSLEDREEYVRRSPRDWYSLETDVFVIGADDVLGENNRILRSQCYDITFRNAIKTIALPAFVLDCDGRVIIRQLRWESRYMNFYQGLKTVVFLRDDPAQEPISHRNLIQNRHLYPRTNDIRVKIEDNPLSQVELDLLGFDVNFFNNLVISMRRNMTPDWQLPEIKWGCLVRY</sequence>
<dbReference type="AlphaFoldDB" id="A0A4Z1K3W2"/>
<dbReference type="Proteomes" id="UP000297229">
    <property type="component" value="Unassembled WGS sequence"/>
</dbReference>
<keyword evidence="2" id="KW-1185">Reference proteome</keyword>
<name>A0A4Z1K3W2_9HELO</name>
<organism evidence="1 2">
    <name type="scientific">Botrytis elliptica</name>
    <dbReference type="NCBI Taxonomy" id="278938"/>
    <lineage>
        <taxon>Eukaryota</taxon>
        <taxon>Fungi</taxon>
        <taxon>Dikarya</taxon>
        <taxon>Ascomycota</taxon>
        <taxon>Pezizomycotina</taxon>
        <taxon>Leotiomycetes</taxon>
        <taxon>Helotiales</taxon>
        <taxon>Sclerotiniaceae</taxon>
        <taxon>Botrytis</taxon>
    </lineage>
</organism>
<gene>
    <name evidence="1" type="ORF">BELL_0012g00440</name>
</gene>
<dbReference type="EMBL" id="PQXM01000012">
    <property type="protein sequence ID" value="TGO80224.1"/>
    <property type="molecule type" value="Genomic_DNA"/>
</dbReference>
<comment type="caution">
    <text evidence="1">The sequence shown here is derived from an EMBL/GenBank/DDBJ whole genome shotgun (WGS) entry which is preliminary data.</text>
</comment>
<reference evidence="1 2" key="1">
    <citation type="submission" date="2017-12" db="EMBL/GenBank/DDBJ databases">
        <title>Comparative genomics of Botrytis spp.</title>
        <authorList>
            <person name="Valero-Jimenez C.A."/>
            <person name="Tapia P."/>
            <person name="Veloso J."/>
            <person name="Silva-Moreno E."/>
            <person name="Staats M."/>
            <person name="Valdes J.H."/>
            <person name="Van Kan J.A.L."/>
        </authorList>
    </citation>
    <scope>NUCLEOTIDE SEQUENCE [LARGE SCALE GENOMIC DNA]</scope>
    <source>
        <strain evidence="1 2">Be9601</strain>
    </source>
</reference>